<dbReference type="Proteomes" id="UP001144397">
    <property type="component" value="Unassembled WGS sequence"/>
</dbReference>
<evidence type="ECO:0000313" key="9">
    <source>
        <dbReference type="EMBL" id="MDR6336240.1"/>
    </source>
</evidence>
<evidence type="ECO:0000256" key="3">
    <source>
        <dbReference type="ARBA" id="ARBA00022679"/>
    </source>
</evidence>
<keyword evidence="11" id="KW-1185">Reference proteome</keyword>
<sequence>MSRVEETPNVSAAAPMMSVESPVAAGGPAHLSVVPPAAQTSPNPAPESAPPATRADAPKAGAGSKADGKGGDGKGEGARSGLDIEAFSQNLAQMVDEGSKALAAYLGPRTQAKTDDLADEIADALKTVGQVAEYWMTDPQRSLEAQTRLMTGYLSVWTNTLKRLGGEKVEPVTAPDAKDARFKDEGWRESPIFDALKQAYLVTTRWAEEMVEQAEGLDAHTKHKAGFLVKQVTNAISPSNFVMTNPELIRETFSSSGENLVNGMKNLTRDLVAGNGSLKIRQTDMSAFEVGRNLATTPGKVIYENDLMQLIQYEATTGSVKKMPLLIVPPWINKFYILDLTAEKSFIRWLVDQGISVFVISWVNPDARLAEKGFDDYMREGIMAALDKVAVATGERQAHAMGYCVGGTLLATTLAYMAATGDDRIASATFLTTQIDFTHAGDLKVFVDEDQLAAIERKMKQTGYLEGSKMASAFNMLRSNDLIWPYVVNNYMKGKAPFPFDLLFWNADSTRMPAANHSYYLRNCYLTNNIARGLAELSGVRIDMTKVNVPVYSLATREDHIAPPNSVFIGANMLSGPVRYVLAGSGHIAGVVNPPAKMKYQYWADGPTGPSYDLWLQGAQEHKGSWWPDWLNWFSSYYPEDVPARPIGGGHFTPIEDAPGRYVREKS</sequence>
<dbReference type="EMBL" id="BSDO01000010">
    <property type="protein sequence ID" value="GLI25009.1"/>
    <property type="molecule type" value="Genomic_DNA"/>
</dbReference>
<dbReference type="InterPro" id="IPR000073">
    <property type="entry name" value="AB_hydrolase_1"/>
</dbReference>
<proteinExistence type="predicted"/>
<dbReference type="NCBIfam" id="TIGR01838">
    <property type="entry name" value="PHA_synth_I"/>
    <property type="match status" value="1"/>
</dbReference>
<dbReference type="RefSeq" id="WP_246702341.1">
    <property type="nucleotide sequence ID" value="NZ_BSDO01000010.1"/>
</dbReference>
<evidence type="ECO:0000256" key="5">
    <source>
        <dbReference type="SAM" id="MobiDB-lite"/>
    </source>
</evidence>
<reference evidence="8" key="1">
    <citation type="submission" date="2022-12" db="EMBL/GenBank/DDBJ databases">
        <title>Reference genome sequencing for broad-spectrum identification of bacterial and archaeal isolates by mass spectrometry.</title>
        <authorList>
            <person name="Sekiguchi Y."/>
            <person name="Tourlousse D.M."/>
        </authorList>
    </citation>
    <scope>NUCLEOTIDE SEQUENCE</scope>
    <source>
        <strain evidence="8">301</strain>
    </source>
</reference>
<dbReference type="PANTHER" id="PTHR36837:SF5">
    <property type="entry name" value="POLY-3-HYDROXYBUTYRATE SYNTHASE"/>
    <property type="match status" value="1"/>
</dbReference>
<reference evidence="9 11" key="2">
    <citation type="submission" date="2023-07" db="EMBL/GenBank/DDBJ databases">
        <title>Genomic Encyclopedia of Type Strains, Phase IV (KMG-IV): sequencing the most valuable type-strain genomes for metagenomic binning, comparative biology and taxonomic classification.</title>
        <authorList>
            <person name="Goeker M."/>
        </authorList>
    </citation>
    <scope>NUCLEOTIDE SEQUENCE [LARGE SCALE GENOMIC DNA]</scope>
    <source>
        <strain evidence="9 11">DSM 338</strain>
    </source>
</reference>
<dbReference type="GO" id="GO:0016746">
    <property type="term" value="F:acyltransferase activity"/>
    <property type="evidence" value="ECO:0007669"/>
    <property type="project" value="UniProtKB-KW"/>
</dbReference>
<evidence type="ECO:0000313" key="8">
    <source>
        <dbReference type="EMBL" id="GLI25009.1"/>
    </source>
</evidence>
<dbReference type="Pfam" id="PF07167">
    <property type="entry name" value="PhaC_N"/>
    <property type="match status" value="1"/>
</dbReference>
<accession>A0A9W6CQI5</accession>
<evidence type="ECO:0000256" key="1">
    <source>
        <dbReference type="ARBA" id="ARBA00004496"/>
    </source>
</evidence>
<dbReference type="InterPro" id="IPR051321">
    <property type="entry name" value="PHA/PHB_synthase"/>
</dbReference>
<evidence type="ECO:0000259" key="6">
    <source>
        <dbReference type="Pfam" id="PF00561"/>
    </source>
</evidence>
<evidence type="ECO:0000256" key="4">
    <source>
        <dbReference type="ARBA" id="ARBA00023315"/>
    </source>
</evidence>
<organism evidence="8 10">
    <name type="scientific">Xanthobacter flavus</name>
    <dbReference type="NCBI Taxonomy" id="281"/>
    <lineage>
        <taxon>Bacteria</taxon>
        <taxon>Pseudomonadati</taxon>
        <taxon>Pseudomonadota</taxon>
        <taxon>Alphaproteobacteria</taxon>
        <taxon>Hyphomicrobiales</taxon>
        <taxon>Xanthobacteraceae</taxon>
        <taxon>Xanthobacter</taxon>
    </lineage>
</organism>
<feature type="domain" description="Poly-beta-hydroxybutyrate polymerase N-terminal" evidence="7">
    <location>
        <begin position="178"/>
        <end position="350"/>
    </location>
</feature>
<evidence type="ECO:0000313" key="11">
    <source>
        <dbReference type="Proteomes" id="UP001245370"/>
    </source>
</evidence>
<dbReference type="GeneID" id="95765452"/>
<dbReference type="PANTHER" id="PTHR36837">
    <property type="entry name" value="POLY(3-HYDROXYALKANOATE) POLYMERASE SUBUNIT PHAC"/>
    <property type="match status" value="1"/>
</dbReference>
<feature type="region of interest" description="Disordered" evidence="5">
    <location>
        <begin position="21"/>
        <end position="80"/>
    </location>
</feature>
<gene>
    <name evidence="9" type="ORF">GGQ86_004739</name>
    <name evidence="8" type="ORF">XFLAVUS301_46830</name>
</gene>
<feature type="domain" description="AB hydrolase-1" evidence="6">
    <location>
        <begin position="385"/>
        <end position="591"/>
    </location>
</feature>
<comment type="subcellular location">
    <subcellularLocation>
        <location evidence="1">Cytoplasm</location>
    </subcellularLocation>
</comment>
<keyword evidence="3 9" id="KW-0808">Transferase</keyword>
<name>A0A9W6CQI5_XANFL</name>
<dbReference type="Gene3D" id="3.40.50.1820">
    <property type="entry name" value="alpha/beta hydrolase"/>
    <property type="match status" value="1"/>
</dbReference>
<evidence type="ECO:0000256" key="2">
    <source>
        <dbReference type="ARBA" id="ARBA00022490"/>
    </source>
</evidence>
<dbReference type="InterPro" id="IPR010963">
    <property type="entry name" value="PHA_synth_I"/>
</dbReference>
<dbReference type="GO" id="GO:0005737">
    <property type="term" value="C:cytoplasm"/>
    <property type="evidence" value="ECO:0007669"/>
    <property type="project" value="UniProtKB-SubCell"/>
</dbReference>
<dbReference type="SUPFAM" id="SSF53474">
    <property type="entry name" value="alpha/beta-Hydrolases"/>
    <property type="match status" value="1"/>
</dbReference>
<dbReference type="InterPro" id="IPR029058">
    <property type="entry name" value="AB_hydrolase_fold"/>
</dbReference>
<dbReference type="EMBL" id="JAVDPY010000011">
    <property type="protein sequence ID" value="MDR6336240.1"/>
    <property type="molecule type" value="Genomic_DNA"/>
</dbReference>
<evidence type="ECO:0000259" key="7">
    <source>
        <dbReference type="Pfam" id="PF07167"/>
    </source>
</evidence>
<keyword evidence="4 9" id="KW-0012">Acyltransferase</keyword>
<dbReference type="Pfam" id="PF00561">
    <property type="entry name" value="Abhydrolase_1"/>
    <property type="match status" value="1"/>
</dbReference>
<dbReference type="Proteomes" id="UP001245370">
    <property type="component" value="Unassembled WGS sequence"/>
</dbReference>
<dbReference type="GO" id="GO:0042619">
    <property type="term" value="P:poly-hydroxybutyrate biosynthetic process"/>
    <property type="evidence" value="ECO:0007669"/>
    <property type="project" value="InterPro"/>
</dbReference>
<dbReference type="InterPro" id="IPR010941">
    <property type="entry name" value="PhaC_N"/>
</dbReference>
<feature type="compositionally biased region" description="Basic and acidic residues" evidence="5">
    <location>
        <begin position="66"/>
        <end position="77"/>
    </location>
</feature>
<dbReference type="EC" id="2.3.1.-" evidence="9"/>
<dbReference type="AlphaFoldDB" id="A0A9W6CQI5"/>
<protein>
    <submittedName>
        <fullName evidence="8">Class I poly(R)-hydroxyalkanoic acid synthase</fullName>
    </submittedName>
    <submittedName>
        <fullName evidence="9">Polyhydroxyalkanoate synthase</fullName>
        <ecNumber evidence="9">2.3.1.-</ecNumber>
    </submittedName>
</protein>
<evidence type="ECO:0000313" key="10">
    <source>
        <dbReference type="Proteomes" id="UP001144397"/>
    </source>
</evidence>
<comment type="caution">
    <text evidence="8">The sequence shown here is derived from an EMBL/GenBank/DDBJ whole genome shotgun (WGS) entry which is preliminary data.</text>
</comment>
<keyword evidence="2" id="KW-0963">Cytoplasm</keyword>